<dbReference type="Proteomes" id="UP000639643">
    <property type="component" value="Unassembled WGS sequence"/>
</dbReference>
<comment type="caution">
    <text evidence="2">The sequence shown here is derived from an EMBL/GenBank/DDBJ whole genome shotgun (WGS) entry which is preliminary data.</text>
</comment>
<feature type="region of interest" description="Disordered" evidence="1">
    <location>
        <begin position="1"/>
        <end position="35"/>
    </location>
</feature>
<feature type="compositionally biased region" description="Gly residues" evidence="1">
    <location>
        <begin position="25"/>
        <end position="35"/>
    </location>
</feature>
<dbReference type="EMBL" id="WIGM01000003">
    <property type="protein sequence ID" value="KAF6845289.1"/>
    <property type="molecule type" value="Genomic_DNA"/>
</dbReference>
<evidence type="ECO:0000256" key="1">
    <source>
        <dbReference type="SAM" id="MobiDB-lite"/>
    </source>
</evidence>
<sequence>MRNISQAGAKSSQTPAAESRDVGQRTGGILEGGVRAGGEKRAVAAVFSECDSCSRDAPRESHRNRVTRRCLFIRTDTAESKQNNKLELPSGEDEKCSRWGAHPGHCVNLPPQTVEAGWDGWDAGMCAASQDLQHHLGGDRCGLRKRGLHH</sequence>
<accession>A0A8H6NZI0</accession>
<evidence type="ECO:0000313" key="3">
    <source>
        <dbReference type="Proteomes" id="UP000639643"/>
    </source>
</evidence>
<name>A0A8H6NZI0_9PEZI</name>
<evidence type="ECO:0000313" key="2">
    <source>
        <dbReference type="EMBL" id="KAF6845289.1"/>
    </source>
</evidence>
<gene>
    <name evidence="2" type="ORF">CMUS01_00234</name>
</gene>
<proteinExistence type="predicted"/>
<organism evidence="2 3">
    <name type="scientific">Colletotrichum musicola</name>
    <dbReference type="NCBI Taxonomy" id="2175873"/>
    <lineage>
        <taxon>Eukaryota</taxon>
        <taxon>Fungi</taxon>
        <taxon>Dikarya</taxon>
        <taxon>Ascomycota</taxon>
        <taxon>Pezizomycotina</taxon>
        <taxon>Sordariomycetes</taxon>
        <taxon>Hypocreomycetidae</taxon>
        <taxon>Glomerellales</taxon>
        <taxon>Glomerellaceae</taxon>
        <taxon>Colletotrichum</taxon>
        <taxon>Colletotrichum orchidearum species complex</taxon>
    </lineage>
</organism>
<dbReference type="AlphaFoldDB" id="A0A8H6NZI0"/>
<protein>
    <submittedName>
        <fullName evidence="2">Uncharacterized protein</fullName>
    </submittedName>
</protein>
<feature type="compositionally biased region" description="Polar residues" evidence="1">
    <location>
        <begin position="1"/>
        <end position="16"/>
    </location>
</feature>
<keyword evidence="3" id="KW-1185">Reference proteome</keyword>
<reference evidence="2" key="1">
    <citation type="journal article" date="2020" name="Phytopathology">
        <title>Genome Sequence Resources of Colletotrichum truncatum, C. plurivorum, C. musicola, and C. sojae: Four Species Pathogenic to Soybean (Glycine max).</title>
        <authorList>
            <person name="Rogerio F."/>
            <person name="Boufleur T.R."/>
            <person name="Ciampi-Guillardi M."/>
            <person name="Sukno S.A."/>
            <person name="Thon M.R."/>
            <person name="Massola Junior N.S."/>
            <person name="Baroncelli R."/>
        </authorList>
    </citation>
    <scope>NUCLEOTIDE SEQUENCE</scope>
    <source>
        <strain evidence="2">LFN0074</strain>
    </source>
</reference>